<dbReference type="SUPFAM" id="SSF48452">
    <property type="entry name" value="TPR-like"/>
    <property type="match status" value="1"/>
</dbReference>
<proteinExistence type="predicted"/>
<dbReference type="Gene3D" id="3.80.10.10">
    <property type="entry name" value="Ribonuclease Inhibitor"/>
    <property type="match status" value="1"/>
</dbReference>
<dbReference type="SUPFAM" id="SSF52058">
    <property type="entry name" value="L domain-like"/>
    <property type="match status" value="1"/>
</dbReference>
<keyword evidence="2" id="KW-0547">Nucleotide-binding</keyword>
<dbReference type="PROSITE" id="PS00108">
    <property type="entry name" value="PROTEIN_KINASE_ST"/>
    <property type="match status" value="1"/>
</dbReference>
<keyword evidence="3 8" id="KW-0418">Kinase</keyword>
<dbReference type="PROSITE" id="PS50011">
    <property type="entry name" value="PROTEIN_KINASE_DOM"/>
    <property type="match status" value="1"/>
</dbReference>
<dbReference type="Pfam" id="PF00069">
    <property type="entry name" value="Pkinase"/>
    <property type="match status" value="1"/>
</dbReference>
<feature type="transmembrane region" description="Helical" evidence="6">
    <location>
        <begin position="346"/>
        <end position="369"/>
    </location>
</feature>
<gene>
    <name evidence="8" type="ORF">PQO03_21880</name>
</gene>
<evidence type="ECO:0000313" key="8">
    <source>
        <dbReference type="EMBL" id="WDE98464.1"/>
    </source>
</evidence>
<dbReference type="PROSITE" id="PS50005">
    <property type="entry name" value="TPR"/>
    <property type="match status" value="1"/>
</dbReference>
<keyword evidence="9" id="KW-1185">Reference proteome</keyword>
<dbReference type="Gene3D" id="1.10.510.10">
    <property type="entry name" value="Transferase(Phosphotransferase) domain 1"/>
    <property type="match status" value="1"/>
</dbReference>
<keyword evidence="5" id="KW-0802">TPR repeat</keyword>
<feature type="domain" description="Protein kinase" evidence="7">
    <location>
        <begin position="52"/>
        <end position="332"/>
    </location>
</feature>
<keyword evidence="1" id="KW-0808">Transferase</keyword>
<dbReference type="Proteomes" id="UP001214250">
    <property type="component" value="Chromosome 2"/>
</dbReference>
<keyword evidence="6" id="KW-0812">Transmembrane</keyword>
<dbReference type="RefSeq" id="WP_274153335.1">
    <property type="nucleotide sequence ID" value="NZ_CP117812.1"/>
</dbReference>
<feature type="repeat" description="TPR" evidence="5">
    <location>
        <begin position="431"/>
        <end position="464"/>
    </location>
</feature>
<evidence type="ECO:0000256" key="1">
    <source>
        <dbReference type="ARBA" id="ARBA00022679"/>
    </source>
</evidence>
<evidence type="ECO:0000259" key="7">
    <source>
        <dbReference type="PROSITE" id="PS50011"/>
    </source>
</evidence>
<dbReference type="InterPro" id="IPR011990">
    <property type="entry name" value="TPR-like_helical_dom_sf"/>
</dbReference>
<dbReference type="InterPro" id="IPR011009">
    <property type="entry name" value="Kinase-like_dom_sf"/>
</dbReference>
<evidence type="ECO:0000256" key="3">
    <source>
        <dbReference type="ARBA" id="ARBA00022777"/>
    </source>
</evidence>
<dbReference type="CDD" id="cd14014">
    <property type="entry name" value="STKc_PknB_like"/>
    <property type="match status" value="1"/>
</dbReference>
<reference evidence="8 9" key="1">
    <citation type="submission" date="2023-02" db="EMBL/GenBank/DDBJ databases">
        <title>Genome sequence of Lentisphaera profundi SAORIC-696.</title>
        <authorList>
            <person name="Kim e."/>
            <person name="Cho J.-C."/>
            <person name="Choi A."/>
            <person name="Kang I."/>
        </authorList>
    </citation>
    <scope>NUCLEOTIDE SEQUENCE [LARGE SCALE GENOMIC DNA]</scope>
    <source>
        <strain evidence="8 9">SAORIC-696</strain>
    </source>
</reference>
<organism evidence="8 9">
    <name type="scientific">Lentisphaera profundi</name>
    <dbReference type="NCBI Taxonomy" id="1658616"/>
    <lineage>
        <taxon>Bacteria</taxon>
        <taxon>Pseudomonadati</taxon>
        <taxon>Lentisphaerota</taxon>
        <taxon>Lentisphaeria</taxon>
        <taxon>Lentisphaerales</taxon>
        <taxon>Lentisphaeraceae</taxon>
        <taxon>Lentisphaera</taxon>
    </lineage>
</organism>
<protein>
    <submittedName>
        <fullName evidence="8">Protein kinase</fullName>
    </submittedName>
</protein>
<dbReference type="PANTHER" id="PTHR43289:SF6">
    <property type="entry name" value="SERINE_THREONINE-PROTEIN KINASE NEKL-3"/>
    <property type="match status" value="1"/>
</dbReference>
<sequence>MEKKNSDLPLNEINLNMAQYFREAKQHIDDGQDEEGQLVQQKFDELIAANRFDDTQFHASGGLKKITVVKDRFTGRKVAHATLKAEKPSSRQILDFLKEASLTARLQHQNIVPVYKVGMDEDKPYFSMKLIEGSSLQDLLENGSLESNENFNRVKLLDIFVKVCDSISSAHAQGILHMDLKPDNIVLGDYGEVIVCDWGLALEKDEENEWINHTSETLQGTPGYIAPERLTGQLKLDERVDVYSLGILLYNILTGKSPFQGESADQVLKNSLKGNFILPSLIVKDLPSSLEAIILKAMADDPKDRYANVTELLNDVRACLGGFSPKAEHASFFKQFCLLMKRNRRIAITIASAITLISSLTLIFIVQLADREQRALAARDKAETEKQLRLNLRKKAAVHFYKNAYRAEKLHHFNEAFYYCELVVDFVPENKAAHYLLGKLYLGQGKYTEALRAFDRASGEDLKGYMELASKLNEPTSSQELLSLLKYCSTRPGGRRVVASFCVNQPQLIRAVGVYKLIESVESSVLPENWLYDELNKKLKINAESFNFLSPVSALPLVSLDISGTGVSYLHPISHMNLEELNVSRTKVADLNPLISMKITKLDISYTNIIDLQVLKNLPLKELNIVGLRTNFDIHLLDLMSLQRLTLDTNGVSPYIQKQLLERGVDLVFK</sequence>
<evidence type="ECO:0000256" key="4">
    <source>
        <dbReference type="ARBA" id="ARBA00022840"/>
    </source>
</evidence>
<dbReference type="InterPro" id="IPR032675">
    <property type="entry name" value="LRR_dom_sf"/>
</dbReference>
<evidence type="ECO:0000256" key="2">
    <source>
        <dbReference type="ARBA" id="ARBA00022741"/>
    </source>
</evidence>
<dbReference type="SMART" id="SM00220">
    <property type="entry name" value="S_TKc"/>
    <property type="match status" value="1"/>
</dbReference>
<evidence type="ECO:0000256" key="6">
    <source>
        <dbReference type="SAM" id="Phobius"/>
    </source>
</evidence>
<dbReference type="InterPro" id="IPR008271">
    <property type="entry name" value="Ser/Thr_kinase_AS"/>
</dbReference>
<dbReference type="InterPro" id="IPR000719">
    <property type="entry name" value="Prot_kinase_dom"/>
</dbReference>
<dbReference type="GO" id="GO:0016301">
    <property type="term" value="F:kinase activity"/>
    <property type="evidence" value="ECO:0007669"/>
    <property type="project" value="UniProtKB-KW"/>
</dbReference>
<dbReference type="EMBL" id="CP117812">
    <property type="protein sequence ID" value="WDE98464.1"/>
    <property type="molecule type" value="Genomic_DNA"/>
</dbReference>
<name>A0ABY7VXE3_9BACT</name>
<dbReference type="SUPFAM" id="SSF56112">
    <property type="entry name" value="Protein kinase-like (PK-like)"/>
    <property type="match status" value="1"/>
</dbReference>
<dbReference type="PANTHER" id="PTHR43289">
    <property type="entry name" value="MITOGEN-ACTIVATED PROTEIN KINASE KINASE KINASE 20-RELATED"/>
    <property type="match status" value="1"/>
</dbReference>
<keyword evidence="4" id="KW-0067">ATP-binding</keyword>
<accession>A0ABY7VXE3</accession>
<dbReference type="InterPro" id="IPR019734">
    <property type="entry name" value="TPR_rpt"/>
</dbReference>
<evidence type="ECO:0000256" key="5">
    <source>
        <dbReference type="PROSITE-ProRule" id="PRU00339"/>
    </source>
</evidence>
<dbReference type="Gene3D" id="1.25.40.10">
    <property type="entry name" value="Tetratricopeptide repeat domain"/>
    <property type="match status" value="1"/>
</dbReference>
<keyword evidence="6" id="KW-0472">Membrane</keyword>
<keyword evidence="6" id="KW-1133">Transmembrane helix</keyword>
<evidence type="ECO:0000313" key="9">
    <source>
        <dbReference type="Proteomes" id="UP001214250"/>
    </source>
</evidence>